<accession>A0A0D0BPD7</accession>
<protein>
    <recommendedName>
        <fullName evidence="7">Methyltransferase domain-containing protein</fullName>
    </recommendedName>
</protein>
<dbReference type="EMBL" id="KN834863">
    <property type="protein sequence ID" value="KIK51444.1"/>
    <property type="molecule type" value="Genomic_DNA"/>
</dbReference>
<dbReference type="SUPFAM" id="SSF53335">
    <property type="entry name" value="S-adenosyl-L-methionine-dependent methyltransferases"/>
    <property type="match status" value="1"/>
</dbReference>
<dbReference type="Gene3D" id="3.40.50.150">
    <property type="entry name" value="Vaccinia Virus protein VP39"/>
    <property type="match status" value="1"/>
</dbReference>
<comment type="similarity">
    <text evidence="4">Belongs to the class I-like SAM-binding methyltransferase superfamily.</text>
</comment>
<dbReference type="OrthoDB" id="2094832at2759"/>
<evidence type="ECO:0000256" key="4">
    <source>
        <dbReference type="ARBA" id="ARBA00038314"/>
    </source>
</evidence>
<evidence type="ECO:0000256" key="2">
    <source>
        <dbReference type="ARBA" id="ARBA00022679"/>
    </source>
</evidence>
<dbReference type="AlphaFoldDB" id="A0A0D0BPD7"/>
<dbReference type="HOGENOM" id="CLU_051542_1_0_1"/>
<dbReference type="PANTHER" id="PTHR35897:SF1">
    <property type="entry name" value="METHYLTRANSFERASE AUSD"/>
    <property type="match status" value="1"/>
</dbReference>
<reference evidence="5 6" key="1">
    <citation type="submission" date="2014-04" db="EMBL/GenBank/DDBJ databases">
        <title>Evolutionary Origins and Diversification of the Mycorrhizal Mutualists.</title>
        <authorList>
            <consortium name="DOE Joint Genome Institute"/>
            <consortium name="Mycorrhizal Genomics Consortium"/>
            <person name="Kohler A."/>
            <person name="Kuo A."/>
            <person name="Nagy L.G."/>
            <person name="Floudas D."/>
            <person name="Copeland A."/>
            <person name="Barry K.W."/>
            <person name="Cichocki N."/>
            <person name="Veneault-Fourrey C."/>
            <person name="LaButti K."/>
            <person name="Lindquist E.A."/>
            <person name="Lipzen A."/>
            <person name="Lundell T."/>
            <person name="Morin E."/>
            <person name="Murat C."/>
            <person name="Riley R."/>
            <person name="Ohm R."/>
            <person name="Sun H."/>
            <person name="Tunlid A."/>
            <person name="Henrissat B."/>
            <person name="Grigoriev I.V."/>
            <person name="Hibbett D.S."/>
            <person name="Martin F."/>
        </authorList>
    </citation>
    <scope>NUCLEOTIDE SEQUENCE [LARGE SCALE GENOMIC DNA]</scope>
    <source>
        <strain evidence="5 6">FD-317 M1</strain>
    </source>
</reference>
<dbReference type="PANTHER" id="PTHR35897">
    <property type="entry name" value="METHYLTRANSFERASE AUSD"/>
    <property type="match status" value="1"/>
</dbReference>
<keyword evidence="6" id="KW-1185">Reference proteome</keyword>
<comment type="pathway">
    <text evidence="1">Secondary metabolite biosynthesis.</text>
</comment>
<name>A0A0D0BPD7_9AGAR</name>
<dbReference type="InterPro" id="IPR051654">
    <property type="entry name" value="Meroterpenoid_MTases"/>
</dbReference>
<evidence type="ECO:0008006" key="7">
    <source>
        <dbReference type="Google" id="ProtNLM"/>
    </source>
</evidence>
<evidence type="ECO:0000313" key="6">
    <source>
        <dbReference type="Proteomes" id="UP000053593"/>
    </source>
</evidence>
<keyword evidence="3" id="KW-0949">S-adenosyl-L-methionine</keyword>
<gene>
    <name evidence="5" type="ORF">GYMLUDRAFT_50535</name>
</gene>
<dbReference type="GO" id="GO:0016740">
    <property type="term" value="F:transferase activity"/>
    <property type="evidence" value="ECO:0007669"/>
    <property type="project" value="UniProtKB-KW"/>
</dbReference>
<proteinExistence type="inferred from homology"/>
<dbReference type="InterPro" id="IPR029063">
    <property type="entry name" value="SAM-dependent_MTases_sf"/>
</dbReference>
<keyword evidence="2" id="KW-0808">Transferase</keyword>
<evidence type="ECO:0000256" key="1">
    <source>
        <dbReference type="ARBA" id="ARBA00005179"/>
    </source>
</evidence>
<dbReference type="Proteomes" id="UP000053593">
    <property type="component" value="Unassembled WGS sequence"/>
</dbReference>
<evidence type="ECO:0000256" key="3">
    <source>
        <dbReference type="ARBA" id="ARBA00022691"/>
    </source>
</evidence>
<evidence type="ECO:0000313" key="5">
    <source>
        <dbReference type="EMBL" id="KIK51444.1"/>
    </source>
</evidence>
<sequence length="235" mass="26773">MQRNAIYNHILEYARKFPLENAPVVMDLGCCMGTDIRKLVQDGYPISTSKSNVYGCDLLPEFVEEGYTLYRDGPNSNSPTPIKFFADDIFQLSLRSETLEEKAGSSGLKGLRGKIDILYAGALFHLFDEEKQLDLARRLVALLNINDNSANSETIIFGRHRGSPTASKGYQQMEFGKTFCHSPASWKEMWETVLVDEFGKQILERLKIEAVVEDLSPDWETKFNQGWLFWSITIR</sequence>
<organism evidence="5 6">
    <name type="scientific">Collybiopsis luxurians FD-317 M1</name>
    <dbReference type="NCBI Taxonomy" id="944289"/>
    <lineage>
        <taxon>Eukaryota</taxon>
        <taxon>Fungi</taxon>
        <taxon>Dikarya</taxon>
        <taxon>Basidiomycota</taxon>
        <taxon>Agaricomycotina</taxon>
        <taxon>Agaricomycetes</taxon>
        <taxon>Agaricomycetidae</taxon>
        <taxon>Agaricales</taxon>
        <taxon>Marasmiineae</taxon>
        <taxon>Omphalotaceae</taxon>
        <taxon>Collybiopsis</taxon>
        <taxon>Collybiopsis luxurians</taxon>
    </lineage>
</organism>